<keyword evidence="3" id="KW-1185">Reference proteome</keyword>
<protein>
    <submittedName>
        <fullName evidence="2">GNAT family N-acetyltransferase</fullName>
        <ecNumber evidence="2">2.3.1.-</ecNumber>
    </submittedName>
</protein>
<keyword evidence="2" id="KW-0808">Transferase</keyword>
<dbReference type="InterPro" id="IPR045057">
    <property type="entry name" value="Gcn5-rel_NAT"/>
</dbReference>
<evidence type="ECO:0000313" key="3">
    <source>
        <dbReference type="Proteomes" id="UP001555826"/>
    </source>
</evidence>
<dbReference type="Pfam" id="PF14542">
    <property type="entry name" value="Acetyltransf_CG"/>
    <property type="match status" value="1"/>
</dbReference>
<dbReference type="Gene3D" id="3.40.630.30">
    <property type="match status" value="1"/>
</dbReference>
<sequence>MSTPAEDLVVTHDEAAHRWEGRLDGQVVALADYVPQGLHGDPHRQAIAMVHTEVDPAHENQGLASKVVDAALRDARARGWKVVPACSFVRLHVRRHADEYADVL</sequence>
<dbReference type="GO" id="GO:0016746">
    <property type="term" value="F:acyltransferase activity"/>
    <property type="evidence" value="ECO:0007669"/>
    <property type="project" value="UniProtKB-KW"/>
</dbReference>
<dbReference type="RefSeq" id="WP_367639126.1">
    <property type="nucleotide sequence ID" value="NZ_JBFNQN010000009.1"/>
</dbReference>
<reference evidence="2 3" key="1">
    <citation type="submission" date="2024-07" db="EMBL/GenBank/DDBJ databases">
        <authorList>
            <person name="Thanompreechachai J."/>
            <person name="Duangmal K."/>
        </authorList>
    </citation>
    <scope>NUCLEOTIDE SEQUENCE [LARGE SCALE GENOMIC DNA]</scope>
    <source>
        <strain evidence="2 3">KCTC 19886</strain>
    </source>
</reference>
<dbReference type="PANTHER" id="PTHR31435">
    <property type="entry name" value="PROTEIN NATD1"/>
    <property type="match status" value="1"/>
</dbReference>
<feature type="domain" description="N-acetyltransferase" evidence="1">
    <location>
        <begin position="11"/>
        <end position="104"/>
    </location>
</feature>
<dbReference type="SUPFAM" id="SSF55729">
    <property type="entry name" value="Acyl-CoA N-acyltransferases (Nat)"/>
    <property type="match status" value="1"/>
</dbReference>
<evidence type="ECO:0000313" key="2">
    <source>
        <dbReference type="EMBL" id="MEW9266005.1"/>
    </source>
</evidence>
<dbReference type="PROSITE" id="PS51729">
    <property type="entry name" value="GNAT_YJDJ"/>
    <property type="match status" value="1"/>
</dbReference>
<keyword evidence="2" id="KW-0012">Acyltransferase</keyword>
<dbReference type="InterPro" id="IPR031165">
    <property type="entry name" value="GNAT_YJDJ"/>
</dbReference>
<dbReference type="EMBL" id="JBFNQN010000009">
    <property type="protein sequence ID" value="MEW9266005.1"/>
    <property type="molecule type" value="Genomic_DNA"/>
</dbReference>
<dbReference type="CDD" id="cd04301">
    <property type="entry name" value="NAT_SF"/>
    <property type="match status" value="1"/>
</dbReference>
<dbReference type="Proteomes" id="UP001555826">
    <property type="component" value="Unassembled WGS sequence"/>
</dbReference>
<organism evidence="2 3">
    <name type="scientific">Kineococcus endophyticus</name>
    <dbReference type="NCBI Taxonomy" id="1181883"/>
    <lineage>
        <taxon>Bacteria</taxon>
        <taxon>Bacillati</taxon>
        <taxon>Actinomycetota</taxon>
        <taxon>Actinomycetes</taxon>
        <taxon>Kineosporiales</taxon>
        <taxon>Kineosporiaceae</taxon>
        <taxon>Kineococcus</taxon>
    </lineage>
</organism>
<dbReference type="InterPro" id="IPR016181">
    <property type="entry name" value="Acyl_CoA_acyltransferase"/>
</dbReference>
<accession>A0ABV3P917</accession>
<proteinExistence type="predicted"/>
<gene>
    <name evidence="2" type="ORF">AB1207_14720</name>
</gene>
<dbReference type="PANTHER" id="PTHR31435:SF10">
    <property type="entry name" value="BSR4717 PROTEIN"/>
    <property type="match status" value="1"/>
</dbReference>
<dbReference type="EC" id="2.3.1.-" evidence="2"/>
<evidence type="ECO:0000259" key="1">
    <source>
        <dbReference type="PROSITE" id="PS51729"/>
    </source>
</evidence>
<name>A0ABV3P917_9ACTN</name>
<comment type="caution">
    <text evidence="2">The sequence shown here is derived from an EMBL/GenBank/DDBJ whole genome shotgun (WGS) entry which is preliminary data.</text>
</comment>